<dbReference type="SMART" id="SM00054">
    <property type="entry name" value="EFh"/>
    <property type="match status" value="3"/>
</dbReference>
<reference evidence="2" key="1">
    <citation type="journal article" date="2014" name="Int. J. Syst. Evol. Microbiol.">
        <title>Complete genome sequence of Corynebacterium casei LMG S-19264T (=DSM 44701T), isolated from a smear-ripened cheese.</title>
        <authorList>
            <consortium name="US DOE Joint Genome Institute (JGI-PGF)"/>
            <person name="Walter F."/>
            <person name="Albersmeier A."/>
            <person name="Kalinowski J."/>
            <person name="Ruckert C."/>
        </authorList>
    </citation>
    <scope>NUCLEOTIDE SEQUENCE</scope>
    <source>
        <strain evidence="2">JCM 3172</strain>
    </source>
</reference>
<dbReference type="PROSITE" id="PS00018">
    <property type="entry name" value="EF_HAND_1"/>
    <property type="match status" value="1"/>
</dbReference>
<evidence type="ECO:0000313" key="2">
    <source>
        <dbReference type="EMBL" id="GGT26718.1"/>
    </source>
</evidence>
<protein>
    <submittedName>
        <fullName evidence="2">Calcium-binding protein</fullName>
    </submittedName>
</protein>
<sequence length="181" mass="20493">MTTTTSRDTRLERLFEATDVNADGYVEWADHQLIVERILDAYKTERDGQEGQALKAAYAMAWQEVRRHAGGKERLNKAEYTAALRATVLDTSRFNLVEALPHAVFDIIDTDGDGLIDKGEYQRWLEVWDITAPDAMNVFHALDTDGDGTISRQESVRSWREFFLSDDPRAAGTLFFGTPAF</sequence>
<reference evidence="2" key="2">
    <citation type="submission" date="2020-09" db="EMBL/GenBank/DDBJ databases">
        <authorList>
            <person name="Sun Q."/>
            <person name="Ohkuma M."/>
        </authorList>
    </citation>
    <scope>NUCLEOTIDE SEQUENCE</scope>
    <source>
        <strain evidence="2">JCM 3172</strain>
    </source>
</reference>
<evidence type="ECO:0000259" key="1">
    <source>
        <dbReference type="PROSITE" id="PS50222"/>
    </source>
</evidence>
<organism evidence="2 3">
    <name type="scientific">Streptomyces purpureus</name>
    <dbReference type="NCBI Taxonomy" id="1951"/>
    <lineage>
        <taxon>Bacteria</taxon>
        <taxon>Bacillati</taxon>
        <taxon>Actinomycetota</taxon>
        <taxon>Actinomycetes</taxon>
        <taxon>Kitasatosporales</taxon>
        <taxon>Streptomycetaceae</taxon>
        <taxon>Streptomyces</taxon>
    </lineage>
</organism>
<accession>A0A918H0J2</accession>
<dbReference type="PROSITE" id="PS50222">
    <property type="entry name" value="EF_HAND_2"/>
    <property type="match status" value="3"/>
</dbReference>
<comment type="caution">
    <text evidence="2">The sequence shown here is derived from an EMBL/GenBank/DDBJ whole genome shotgun (WGS) entry which is preliminary data.</text>
</comment>
<dbReference type="GO" id="GO:0005509">
    <property type="term" value="F:calcium ion binding"/>
    <property type="evidence" value="ECO:0007669"/>
    <property type="project" value="InterPro"/>
</dbReference>
<evidence type="ECO:0000313" key="3">
    <source>
        <dbReference type="Proteomes" id="UP000619486"/>
    </source>
</evidence>
<dbReference type="EMBL" id="BMQQ01000005">
    <property type="protein sequence ID" value="GGT26718.1"/>
    <property type="molecule type" value="Genomic_DNA"/>
</dbReference>
<name>A0A918H0J2_9ACTN</name>
<dbReference type="RefSeq" id="WP_019885915.1">
    <property type="nucleotide sequence ID" value="NZ_BMQQ01000005.1"/>
</dbReference>
<dbReference type="InterPro" id="IPR018247">
    <property type="entry name" value="EF_Hand_1_Ca_BS"/>
</dbReference>
<dbReference type="InterPro" id="IPR011992">
    <property type="entry name" value="EF-hand-dom_pair"/>
</dbReference>
<dbReference type="AlphaFoldDB" id="A0A918H0J2"/>
<dbReference type="SUPFAM" id="SSF47473">
    <property type="entry name" value="EF-hand"/>
    <property type="match status" value="1"/>
</dbReference>
<gene>
    <name evidence="2" type="ORF">GCM10014713_19910</name>
</gene>
<dbReference type="Gene3D" id="1.10.238.10">
    <property type="entry name" value="EF-hand"/>
    <property type="match status" value="1"/>
</dbReference>
<proteinExistence type="predicted"/>
<dbReference type="Pfam" id="PF13202">
    <property type="entry name" value="EF-hand_5"/>
    <property type="match status" value="2"/>
</dbReference>
<dbReference type="InterPro" id="IPR002048">
    <property type="entry name" value="EF_hand_dom"/>
</dbReference>
<dbReference type="CDD" id="cd00051">
    <property type="entry name" value="EFh"/>
    <property type="match status" value="1"/>
</dbReference>
<feature type="domain" description="EF-hand" evidence="1">
    <location>
        <begin position="6"/>
        <end position="41"/>
    </location>
</feature>
<feature type="domain" description="EF-hand" evidence="1">
    <location>
        <begin position="96"/>
        <end position="131"/>
    </location>
</feature>
<keyword evidence="3" id="KW-1185">Reference proteome</keyword>
<feature type="domain" description="EF-hand" evidence="1">
    <location>
        <begin position="134"/>
        <end position="165"/>
    </location>
</feature>
<dbReference type="Proteomes" id="UP000619486">
    <property type="component" value="Unassembled WGS sequence"/>
</dbReference>